<dbReference type="InterPro" id="IPR036388">
    <property type="entry name" value="WH-like_DNA-bd_sf"/>
</dbReference>
<feature type="domain" description="Transcription regulator PadR N-terminal" evidence="1">
    <location>
        <begin position="7"/>
        <end position="75"/>
    </location>
</feature>
<dbReference type="AlphaFoldDB" id="A0A6J6ZIW7"/>
<accession>A0A6J6ZIW7</accession>
<gene>
    <name evidence="3" type="ORF">UFOPK3001_02178</name>
</gene>
<dbReference type="EMBL" id="CAFAAJ010000188">
    <property type="protein sequence ID" value="CAB4820725.1"/>
    <property type="molecule type" value="Genomic_DNA"/>
</dbReference>
<dbReference type="InterPro" id="IPR005149">
    <property type="entry name" value="Tscrpt_reg_PadR_N"/>
</dbReference>
<dbReference type="InterPro" id="IPR018309">
    <property type="entry name" value="Tscrpt_reg_PadR_C"/>
</dbReference>
<evidence type="ECO:0000313" key="3">
    <source>
        <dbReference type="EMBL" id="CAB4820725.1"/>
    </source>
</evidence>
<dbReference type="PANTHER" id="PTHR43252:SF6">
    <property type="entry name" value="NEGATIVE TRANSCRIPTION REGULATOR PADR"/>
    <property type="match status" value="1"/>
</dbReference>
<sequence>MAVREGLLAVLSGGPRHGYQIKTDFEQATGGVWRLNVGQVYTTLDRLERDGMVTLDDSGESKVYSLTENGEQELAHWWEAAPLDEAPPRDELMLKVLTALDRGRDHALRVIEAHRTVLTSLMQQRRRRMREEGPLTDSLATQIVNDALMLRAESDLRWLDQCEARLQATS</sequence>
<feature type="domain" description="Transcription regulator PadR C-terminal" evidence="2">
    <location>
        <begin position="89"/>
        <end position="166"/>
    </location>
</feature>
<protein>
    <submittedName>
        <fullName evidence="3">Unannotated protein</fullName>
    </submittedName>
</protein>
<reference evidence="3" key="1">
    <citation type="submission" date="2020-05" db="EMBL/GenBank/DDBJ databases">
        <authorList>
            <person name="Chiriac C."/>
            <person name="Salcher M."/>
            <person name="Ghai R."/>
            <person name="Kavagutti S V."/>
        </authorList>
    </citation>
    <scope>NUCLEOTIDE SEQUENCE</scope>
</reference>
<organism evidence="3">
    <name type="scientific">freshwater metagenome</name>
    <dbReference type="NCBI Taxonomy" id="449393"/>
    <lineage>
        <taxon>unclassified sequences</taxon>
        <taxon>metagenomes</taxon>
        <taxon>ecological metagenomes</taxon>
    </lineage>
</organism>
<proteinExistence type="predicted"/>
<name>A0A6J6ZIW7_9ZZZZ</name>
<evidence type="ECO:0000259" key="2">
    <source>
        <dbReference type="Pfam" id="PF10400"/>
    </source>
</evidence>
<dbReference type="Pfam" id="PF10400">
    <property type="entry name" value="Vir_act_alpha_C"/>
    <property type="match status" value="1"/>
</dbReference>
<dbReference type="PANTHER" id="PTHR43252">
    <property type="entry name" value="TRANSCRIPTIONAL REGULATOR YQJI"/>
    <property type="match status" value="1"/>
</dbReference>
<dbReference type="SUPFAM" id="SSF46785">
    <property type="entry name" value="Winged helix' DNA-binding domain"/>
    <property type="match status" value="1"/>
</dbReference>
<dbReference type="Gene3D" id="1.10.10.10">
    <property type="entry name" value="Winged helix-like DNA-binding domain superfamily/Winged helix DNA-binding domain"/>
    <property type="match status" value="1"/>
</dbReference>
<dbReference type="InterPro" id="IPR036390">
    <property type="entry name" value="WH_DNA-bd_sf"/>
</dbReference>
<dbReference type="Pfam" id="PF03551">
    <property type="entry name" value="PadR"/>
    <property type="match status" value="1"/>
</dbReference>
<evidence type="ECO:0000259" key="1">
    <source>
        <dbReference type="Pfam" id="PF03551"/>
    </source>
</evidence>